<dbReference type="GO" id="GO:0035091">
    <property type="term" value="F:phosphatidylinositol binding"/>
    <property type="evidence" value="ECO:0007669"/>
    <property type="project" value="InterPro"/>
</dbReference>
<dbReference type="SMART" id="SM00129">
    <property type="entry name" value="KISc"/>
    <property type="match status" value="1"/>
</dbReference>
<dbReference type="FunFam" id="2.60.200.20:FF:000005">
    <property type="entry name" value="Kinesin family member 16B"/>
    <property type="match status" value="1"/>
</dbReference>
<keyword evidence="15" id="KW-1185">Reference proteome</keyword>
<dbReference type="PROSITE" id="PS00411">
    <property type="entry name" value="KINESIN_MOTOR_1"/>
    <property type="match status" value="1"/>
</dbReference>
<gene>
    <name evidence="14" type="ORF">LSH36_167g07057</name>
</gene>
<keyword evidence="5 9" id="KW-0067">ATP-binding</keyword>
<organism evidence="14 15">
    <name type="scientific">Paralvinella palmiformis</name>
    <dbReference type="NCBI Taxonomy" id="53620"/>
    <lineage>
        <taxon>Eukaryota</taxon>
        <taxon>Metazoa</taxon>
        <taxon>Spiralia</taxon>
        <taxon>Lophotrochozoa</taxon>
        <taxon>Annelida</taxon>
        <taxon>Polychaeta</taxon>
        <taxon>Sedentaria</taxon>
        <taxon>Canalipalpata</taxon>
        <taxon>Terebellida</taxon>
        <taxon>Terebelliformia</taxon>
        <taxon>Alvinellidae</taxon>
        <taxon>Paralvinella</taxon>
    </lineage>
</organism>
<comment type="subcellular location">
    <subcellularLocation>
        <location evidence="1">Cytoplasm</location>
        <location evidence="1">Cytoskeleton</location>
    </subcellularLocation>
</comment>
<evidence type="ECO:0008006" key="16">
    <source>
        <dbReference type="Google" id="ProtNLM"/>
    </source>
</evidence>
<proteinExistence type="inferred from homology"/>
<feature type="binding site" evidence="9">
    <location>
        <begin position="102"/>
        <end position="109"/>
    </location>
    <ligand>
        <name>ATP</name>
        <dbReference type="ChEBI" id="CHEBI:30616"/>
    </ligand>
</feature>
<dbReference type="EMBL" id="JAODUP010000167">
    <property type="protein sequence ID" value="KAK2158584.1"/>
    <property type="molecule type" value="Genomic_DNA"/>
</dbReference>
<keyword evidence="6 10" id="KW-0175">Coiled coil</keyword>
<sequence>MASVKVAVRVRPLNQRELDMESKFIIQMENKRTSIINIRIPESAAGDVCRDRVKDFTFDYSYWSVNKNSSNFASQEQVFKDLGLDVIGAAYEGYNACVFAYGQTGSGKTYTMMGSPDDVGLIPRICQELFTRMTDEEMTYRTEVSYLEIYNEKVRDLLKQDNKSQHSLRIREHPKDGPYVQDLSKHLVMNFSDINELMQKGNENRTTASTLMNNVSSRSHAIFTIVFTQAKFSKECPLEMQSKVHLVDLAGSERADSTGATGQRLKEGGSINKSLVTLGNVISALAISPADCNYGETMSSLRYANRAKNIINKPYVNEDPNVKLIRELRAEIAHLRDLLSTNVDKPTSPSVQEKLTENEARVKMLTEEWASKWVETTKILEEEKTLALRKEGQGVILDSMLPHLIGIDDDILSTGIMLYHLREGSTVIGMEVEHFQPDIALQGVELLPHHCTIEHTDGKVSLIPSPGAYCTINGFAVTEPTPLTQGAVILLGKASMFRFNHPGQVAQLKKEFKGSNPNLSRVSLLSRSLTDLYRSSENLNNSGLEHERNHFEQVRELVLKRQEIEEMEIRFKQAELSRLTEQQEHEDELEKKRSQLDDLRAEAEAMKHQAEKVGQRIEMEVCLAKKRAEREAAKYKRRSMDVERQLHEFIEQQCSGERALNTGIHSAIISDKERILKELEREIEWKKENLQQERKNELKLLQEEHDHLESMKHDYTNFLKYASDLDESVRERLQMENENLVAAHKALTERERLMYDQYKLEEKQIRDDNKKYMKQVEDEIWHLEADKIYVRELDANLQQMASEARTDAEKEEIEREKEALEEEKVKIAEKEHELEQQKLEIEQETAKRLSDLQVKRSHQVESLNISRREVRNLEEQWCHLVNREIQSKDRTIEEVMMRIEDGEEELEGLQDRYRSIAAQIHPRNQQMNQSAEAGPTAGTASGDRLQVNDGEECQSQAVKTQPENTNVSSLGLNSESKKEVHFAENPLDASISVLLGTDITESQYNTLLAEERNSLLNKMKELGAMEELLRHNEVDLNKKRQESDQQKQDDNEIIERERCNLQELEDQERINALVEQEVRRRLLEEKLQRERTLVNKQECDRMEQEQEITRIRKAHQRELQRLKAKYEGNLPSDNLPTRANPYAAFTERAASIASIHSTISAMSPITGNPFSVSIPTYLHRGSGLDVYYEYEVKLSVIDEKWTVFRRYRRFRELHMELKLSYPEIAGLVFPPKKFFGSRSERTVAERRLQLETYLAHVIEILWRKPESPLHPSKVKHYTKKVLCDFNPFFKKGVFETGKYSTG</sequence>
<reference evidence="14" key="1">
    <citation type="journal article" date="2023" name="Mol. Biol. Evol.">
        <title>Third-Generation Sequencing Reveals the Adaptive Role of the Epigenome in Three Deep-Sea Polychaetes.</title>
        <authorList>
            <person name="Perez M."/>
            <person name="Aroh O."/>
            <person name="Sun Y."/>
            <person name="Lan Y."/>
            <person name="Juniper S.K."/>
            <person name="Young C.R."/>
            <person name="Angers B."/>
            <person name="Qian P.Y."/>
        </authorList>
    </citation>
    <scope>NUCLEOTIDE SEQUENCE</scope>
    <source>
        <strain evidence="14">P08H-3</strain>
    </source>
</reference>
<evidence type="ECO:0000259" key="13">
    <source>
        <dbReference type="PROSITE" id="PS50195"/>
    </source>
</evidence>
<evidence type="ECO:0000256" key="8">
    <source>
        <dbReference type="ARBA" id="ARBA00023212"/>
    </source>
</evidence>
<dbReference type="Gene3D" id="1.20.58.1980">
    <property type="match status" value="1"/>
</dbReference>
<evidence type="ECO:0000256" key="10">
    <source>
        <dbReference type="SAM" id="Coils"/>
    </source>
</evidence>
<dbReference type="InterPro" id="IPR019821">
    <property type="entry name" value="Kinesin_motor_CS"/>
</dbReference>
<dbReference type="InterPro" id="IPR036871">
    <property type="entry name" value="PX_dom_sf"/>
</dbReference>
<name>A0AAD9JSF5_9ANNE</name>
<dbReference type="Gene3D" id="3.40.850.10">
    <property type="entry name" value="Kinesin motor domain"/>
    <property type="match status" value="1"/>
</dbReference>
<feature type="domain" description="PX" evidence="13">
    <location>
        <begin position="1168"/>
        <end position="1302"/>
    </location>
</feature>
<dbReference type="Pfam" id="PF00498">
    <property type="entry name" value="FHA"/>
    <property type="match status" value="1"/>
</dbReference>
<feature type="coiled-coil region" evidence="10">
    <location>
        <begin position="885"/>
        <end position="919"/>
    </location>
</feature>
<dbReference type="GO" id="GO:0005524">
    <property type="term" value="F:ATP binding"/>
    <property type="evidence" value="ECO:0007669"/>
    <property type="project" value="UniProtKB-UniRule"/>
</dbReference>
<feature type="coiled-coil region" evidence="10">
    <location>
        <begin position="557"/>
        <end position="775"/>
    </location>
</feature>
<dbReference type="PROSITE" id="PS50067">
    <property type="entry name" value="KINESIN_MOTOR_2"/>
    <property type="match status" value="1"/>
</dbReference>
<dbReference type="SUPFAM" id="SSF49879">
    <property type="entry name" value="SMAD/FHA domain"/>
    <property type="match status" value="1"/>
</dbReference>
<dbReference type="InterPro" id="IPR001752">
    <property type="entry name" value="Kinesin_motor_dom"/>
</dbReference>
<evidence type="ECO:0000256" key="1">
    <source>
        <dbReference type="ARBA" id="ARBA00004245"/>
    </source>
</evidence>
<dbReference type="Pfam" id="PF00225">
    <property type="entry name" value="Kinesin"/>
    <property type="match status" value="1"/>
</dbReference>
<dbReference type="PROSITE" id="PS50195">
    <property type="entry name" value="PX"/>
    <property type="match status" value="1"/>
</dbReference>
<feature type="compositionally biased region" description="Polar residues" evidence="11">
    <location>
        <begin position="953"/>
        <end position="972"/>
    </location>
</feature>
<evidence type="ECO:0000256" key="11">
    <source>
        <dbReference type="SAM" id="MobiDB-lite"/>
    </source>
</evidence>
<evidence type="ECO:0000256" key="6">
    <source>
        <dbReference type="ARBA" id="ARBA00023054"/>
    </source>
</evidence>
<dbReference type="GO" id="GO:0003777">
    <property type="term" value="F:microtubule motor activity"/>
    <property type="evidence" value="ECO:0007669"/>
    <property type="project" value="InterPro"/>
</dbReference>
<protein>
    <recommendedName>
        <fullName evidence="16">Kinesin-like protein KIF16B</fullName>
    </recommendedName>
</protein>
<feature type="region of interest" description="Disordered" evidence="11">
    <location>
        <begin position="1034"/>
        <end position="1053"/>
    </location>
</feature>
<dbReference type="InterPro" id="IPR001683">
    <property type="entry name" value="PX_dom"/>
</dbReference>
<evidence type="ECO:0000256" key="4">
    <source>
        <dbReference type="ARBA" id="ARBA00022741"/>
    </source>
</evidence>
<feature type="coiled-coil region" evidence="10">
    <location>
        <begin position="803"/>
        <end position="847"/>
    </location>
</feature>
<evidence type="ECO:0000313" key="14">
    <source>
        <dbReference type="EMBL" id="KAK2158584.1"/>
    </source>
</evidence>
<dbReference type="Pfam" id="PF00787">
    <property type="entry name" value="PX"/>
    <property type="match status" value="1"/>
</dbReference>
<dbReference type="Gene3D" id="3.30.1520.10">
    <property type="entry name" value="Phox-like domain"/>
    <property type="match status" value="1"/>
</dbReference>
<dbReference type="PANTHER" id="PTHR47117:SF6">
    <property type="entry name" value="KINESIN-LIKE PROTEIN KIF16B"/>
    <property type="match status" value="1"/>
</dbReference>
<keyword evidence="3" id="KW-0597">Phosphoprotein</keyword>
<feature type="region of interest" description="Disordered" evidence="11">
    <location>
        <begin position="922"/>
        <end position="972"/>
    </location>
</feature>
<evidence type="ECO:0000313" key="15">
    <source>
        <dbReference type="Proteomes" id="UP001208570"/>
    </source>
</evidence>
<keyword evidence="8" id="KW-0206">Cytoskeleton</keyword>
<feature type="domain" description="Kinesin motor" evidence="12">
    <location>
        <begin position="3"/>
        <end position="286"/>
    </location>
</feature>
<evidence type="ECO:0000256" key="2">
    <source>
        <dbReference type="ARBA" id="ARBA00022490"/>
    </source>
</evidence>
<dbReference type="PANTHER" id="PTHR47117">
    <property type="entry name" value="STAR-RELATED LIPID TRANSFER PROTEIN 9"/>
    <property type="match status" value="1"/>
</dbReference>
<dbReference type="GO" id="GO:0005737">
    <property type="term" value="C:cytoplasm"/>
    <property type="evidence" value="ECO:0007669"/>
    <property type="project" value="UniProtKB-ARBA"/>
</dbReference>
<dbReference type="Proteomes" id="UP001208570">
    <property type="component" value="Unassembled WGS sequence"/>
</dbReference>
<dbReference type="SUPFAM" id="SSF64268">
    <property type="entry name" value="PX domain"/>
    <property type="match status" value="1"/>
</dbReference>
<dbReference type="CDD" id="cd22708">
    <property type="entry name" value="FHA_KIF16"/>
    <property type="match status" value="1"/>
</dbReference>
<accession>A0AAD9JSF5</accession>
<dbReference type="InterPro" id="IPR000253">
    <property type="entry name" value="FHA_dom"/>
</dbReference>
<dbReference type="SMART" id="SM00312">
    <property type="entry name" value="PX"/>
    <property type="match status" value="1"/>
</dbReference>
<dbReference type="Gene3D" id="2.60.200.20">
    <property type="match status" value="1"/>
</dbReference>
<dbReference type="FunFam" id="3.40.850.10:FF:000021">
    <property type="entry name" value="kinesin-like protein KIF16B isoform X1"/>
    <property type="match status" value="1"/>
</dbReference>
<comment type="similarity">
    <text evidence="9">Belongs to the TRAFAC class myosin-kinesin ATPase superfamily. Kinesin family.</text>
</comment>
<dbReference type="PRINTS" id="PR00380">
    <property type="entry name" value="KINESINHEAVY"/>
</dbReference>
<evidence type="ECO:0000256" key="9">
    <source>
        <dbReference type="PROSITE-ProRule" id="PRU00283"/>
    </source>
</evidence>
<evidence type="ECO:0000256" key="5">
    <source>
        <dbReference type="ARBA" id="ARBA00022840"/>
    </source>
</evidence>
<keyword evidence="2" id="KW-0963">Cytoplasm</keyword>
<evidence type="ECO:0000256" key="3">
    <source>
        <dbReference type="ARBA" id="ARBA00022553"/>
    </source>
</evidence>
<dbReference type="InterPro" id="IPR008984">
    <property type="entry name" value="SMAD_FHA_dom_sf"/>
</dbReference>
<dbReference type="SUPFAM" id="SSF52540">
    <property type="entry name" value="P-loop containing nucleoside triphosphate hydrolases"/>
    <property type="match status" value="1"/>
</dbReference>
<evidence type="ECO:0000259" key="12">
    <source>
        <dbReference type="PROSITE" id="PS50067"/>
    </source>
</evidence>
<feature type="compositionally biased region" description="Polar residues" evidence="11">
    <location>
        <begin position="922"/>
        <end position="931"/>
    </location>
</feature>
<evidence type="ECO:0000256" key="7">
    <source>
        <dbReference type="ARBA" id="ARBA00023175"/>
    </source>
</evidence>
<keyword evidence="4 9" id="KW-0547">Nucleotide-binding</keyword>
<keyword evidence="7 9" id="KW-0505">Motor protein</keyword>
<dbReference type="GO" id="GO:0005856">
    <property type="term" value="C:cytoskeleton"/>
    <property type="evidence" value="ECO:0007669"/>
    <property type="project" value="UniProtKB-SubCell"/>
</dbReference>
<dbReference type="InterPro" id="IPR036961">
    <property type="entry name" value="Kinesin_motor_dom_sf"/>
</dbReference>
<dbReference type="GO" id="GO:0008017">
    <property type="term" value="F:microtubule binding"/>
    <property type="evidence" value="ECO:0007669"/>
    <property type="project" value="InterPro"/>
</dbReference>
<dbReference type="InterPro" id="IPR027417">
    <property type="entry name" value="P-loop_NTPase"/>
</dbReference>
<dbReference type="GO" id="GO:0007018">
    <property type="term" value="P:microtubule-based movement"/>
    <property type="evidence" value="ECO:0007669"/>
    <property type="project" value="InterPro"/>
</dbReference>
<comment type="caution">
    <text evidence="14">The sequence shown here is derived from an EMBL/GenBank/DDBJ whole genome shotgun (WGS) entry which is preliminary data.</text>
</comment>